<feature type="binding site" evidence="10">
    <location>
        <begin position="283"/>
        <end position="290"/>
    </location>
    <ligand>
        <name>ATP</name>
        <dbReference type="ChEBI" id="CHEBI:30616"/>
    </ligand>
</feature>
<dbReference type="GO" id="GO:0051015">
    <property type="term" value="F:actin filament binding"/>
    <property type="evidence" value="ECO:0007669"/>
    <property type="project" value="InterPro"/>
</dbReference>
<dbReference type="InterPro" id="IPR002710">
    <property type="entry name" value="Dilute_dom"/>
</dbReference>
<comment type="caution">
    <text evidence="16">The sequence shown here is derived from an EMBL/GenBank/DDBJ whole genome shotgun (WGS) entry which is preliminary data.</text>
</comment>
<dbReference type="Gramene" id="TVU27704">
    <property type="protein sequence ID" value="TVU27704"/>
    <property type="gene ID" value="EJB05_19201"/>
</dbReference>
<dbReference type="Gene3D" id="1.20.58.530">
    <property type="match status" value="1"/>
</dbReference>
<feature type="region of interest" description="Disordered" evidence="12">
    <location>
        <begin position="1192"/>
        <end position="1224"/>
    </location>
</feature>
<feature type="region of interest" description="Actin-binding" evidence="10">
    <location>
        <begin position="729"/>
        <end position="751"/>
    </location>
</feature>
<name>A0A5J9UWM5_9POAL</name>
<dbReference type="PROSITE" id="PS51844">
    <property type="entry name" value="SH3_LIKE"/>
    <property type="match status" value="1"/>
</dbReference>
<dbReference type="InterPro" id="IPR001609">
    <property type="entry name" value="Myosin_head_motor_dom-like"/>
</dbReference>
<evidence type="ECO:0000259" key="13">
    <source>
        <dbReference type="PROSITE" id="PS51126"/>
    </source>
</evidence>
<dbReference type="GO" id="GO:0005737">
    <property type="term" value="C:cytoplasm"/>
    <property type="evidence" value="ECO:0007669"/>
    <property type="project" value="TreeGrafter"/>
</dbReference>
<sequence length="1569" mass="177951">RLCFDAAFIPPPPKPKRHRRTQGRGAGIPCSSPPPSASPPDAPPSAELNRAATPERKPFWRSRRRRRRLLPPPLLQTGVEPRSARAWAVLLRWPRTALSFALRNSSTYLPLFPYRATMMTLKCANLTIAAQASIAVGSQVWVEDSDVAWIDGEVIKANGDTITVKCSNGKTVNAKASNVHAKDPEEAPCGVDDMTKLAYLHEPGVLQNLKSRYDMNEIYTYTGNILIAVNPFRRLPHLYDTQMMQQYKGADFGELSPHPFAIADVAYRVMLNEGVSQSILVSGESGAGKTESTKMIMRYLAYMGGKAASEGRTVEKQVLQSNPVLEAFGNAKTVRNNNSSRFGKFVEIQFDQKGKISGAAVRTYLLERSRVCQISDPERNYHCFYMLCASSPEEREKYKLGDPRTFHYLNQSKCFEIEGLDESKEYRETRQAMDIIGISSEEQEAIFRVVAAILHLGNVEFAEGGDVDTSKPKDEKSLFHLRTAAELFVCDEKALEDSLCQRIIVTRDENIVKTLDPEAAKGSRDALAKTVYSRLFDWLVNKINNSIGQDPNSKCLIGVLDIYGFESFKTNRCLIDMECMHVFKMEQEEYTKEEINWSYIEFIDNQDILDLIEKKPGGIISLLDEACMLPRSTHETFAQKLYQTFKNHKRFAKPKLSRSDFTICHYAGDVTYQTELFLDKNKDYVVAEHQALLSASKCEFVSGLFPLLSEDTSKSSKFSSIGSRFKQQLQSLLETLSATEPHYIRCVKPNNLLKPAIFENQNVLQQLRCGGVMEAIRISCAGYPTRRTFIEFIDRFGVLAPEVLSGSSDEVIAVRKLLEKVDLQGYQIGKTKVFLRAGQMAELDARRNEVLGRSASMIQRKVRSFLAQRNFRALRRSALQIQTICRGELARRYFLNLRREAASLKIQTCYRMFTGRKAYKELSTSAVTIQSALRGMSARKELHFRRETKAAIIIQSRCRQFLARLHYSRTKKAAITTQCAWRGKVARKELRKLKMAARETGALQAAKNKLEKQVEELTWRLQLEKRMRADLEEAKSQENAKLQAALQEAQQQYKETKEMLVQEREAAKKVAEVAPVVKEVPVIDTELMNKLRDENDKLKTLVSSLEKKIDDTEKKYQETSKISEDRLKQAKEAESKVDDLNMAMLRLQEKISTMESEVKVQRQALLSTPVKSMSEHLSIPIAPKNLENGYHEVEEQKEPQSAPPAIKEYENGEPKSRKSYADRQLNEEDNDNLAYWLSNTSSLLFLLEKSLKAAGAPGSVSRKKPPQPTSLFGRMAQGLRSASFANMHVEASDVVRQVEAKYPALLFKQQLTAYVEKIYGIVRDNIKRELSSLISLCIQAPRTMKASMLRVSGRLSGQSQSNHWQKIIEGLDKLLRILQDNHVPPVLAQKIFTQIFSYINVQLFNSLLLRRECCSFSNGEYVKAGLAELELWCAKATAEYAASSWDELKHIRQAVGFLVIFQKFRISYDEIVNDLCPVLSVQQLYRICTQYWDDKYNTQSVSSDVLSNMRVLMTEDSNNAESSSFLLDDNSSIPFSVDDITNSIQEKDFSDVKPAEELLENPAFQFLQD</sequence>
<dbReference type="GO" id="GO:0007015">
    <property type="term" value="P:actin filament organization"/>
    <property type="evidence" value="ECO:0007669"/>
    <property type="project" value="InterPro"/>
</dbReference>
<feature type="domain" description="Myosin N-terminal SH3-like" evidence="15">
    <location>
        <begin position="135"/>
        <end position="184"/>
    </location>
</feature>
<dbReference type="Gene3D" id="2.30.30.360">
    <property type="entry name" value="Myosin S1 fragment, N-terminal"/>
    <property type="match status" value="1"/>
</dbReference>
<dbReference type="FunFam" id="1.20.5.190:FF:000001">
    <property type="entry name" value="unconventional myosin-Va"/>
    <property type="match status" value="1"/>
</dbReference>
<organism evidence="16 17">
    <name type="scientific">Eragrostis curvula</name>
    <name type="common">weeping love grass</name>
    <dbReference type="NCBI Taxonomy" id="38414"/>
    <lineage>
        <taxon>Eukaryota</taxon>
        <taxon>Viridiplantae</taxon>
        <taxon>Streptophyta</taxon>
        <taxon>Embryophyta</taxon>
        <taxon>Tracheophyta</taxon>
        <taxon>Spermatophyta</taxon>
        <taxon>Magnoliopsida</taxon>
        <taxon>Liliopsida</taxon>
        <taxon>Poales</taxon>
        <taxon>Poaceae</taxon>
        <taxon>PACMAD clade</taxon>
        <taxon>Chloridoideae</taxon>
        <taxon>Eragrostideae</taxon>
        <taxon>Eragrostidinae</taxon>
        <taxon>Eragrostis</taxon>
    </lineage>
</organism>
<keyword evidence="8 10" id="KW-0505">Motor protein</keyword>
<dbReference type="SMART" id="SM01132">
    <property type="entry name" value="DIL"/>
    <property type="match status" value="1"/>
</dbReference>
<keyword evidence="5" id="KW-0112">Calmodulin-binding</keyword>
<dbReference type="InterPro" id="IPR004009">
    <property type="entry name" value="SH3_Myosin"/>
</dbReference>
<evidence type="ECO:0000256" key="5">
    <source>
        <dbReference type="ARBA" id="ARBA00022860"/>
    </source>
</evidence>
<protein>
    <recommendedName>
        <fullName evidence="18">Myosin motor domain-containing protein</fullName>
    </recommendedName>
</protein>
<feature type="domain" description="Myosin motor" evidence="14">
    <location>
        <begin position="189"/>
        <end position="848"/>
    </location>
</feature>
<keyword evidence="3 10" id="KW-0547">Nucleotide-binding</keyword>
<dbReference type="Gene3D" id="1.20.5.190">
    <property type="match status" value="3"/>
</dbReference>
<proteinExistence type="inferred from homology"/>
<dbReference type="GO" id="GO:0005516">
    <property type="term" value="F:calmodulin binding"/>
    <property type="evidence" value="ECO:0007669"/>
    <property type="project" value="UniProtKB-KW"/>
</dbReference>
<feature type="domain" description="Dilute" evidence="13">
    <location>
        <begin position="1222"/>
        <end position="1515"/>
    </location>
</feature>
<dbReference type="Gene3D" id="1.10.10.820">
    <property type="match status" value="1"/>
</dbReference>
<dbReference type="Gene3D" id="3.40.850.10">
    <property type="entry name" value="Kinesin motor domain"/>
    <property type="match status" value="1"/>
</dbReference>
<evidence type="ECO:0000256" key="7">
    <source>
        <dbReference type="ARBA" id="ARBA00023123"/>
    </source>
</evidence>
<dbReference type="EMBL" id="RWGY01000011">
    <property type="protein sequence ID" value="TVU27704.1"/>
    <property type="molecule type" value="Genomic_DNA"/>
</dbReference>
<dbReference type="Gene3D" id="1.20.120.720">
    <property type="entry name" value="Myosin VI head, motor domain, U50 subdomain"/>
    <property type="match status" value="1"/>
</dbReference>
<dbReference type="Pfam" id="PF01843">
    <property type="entry name" value="DIL"/>
    <property type="match status" value="1"/>
</dbReference>
<dbReference type="PROSITE" id="PS51126">
    <property type="entry name" value="DILUTE"/>
    <property type="match status" value="1"/>
</dbReference>
<keyword evidence="7 10" id="KW-0518">Myosin</keyword>
<evidence type="ECO:0000256" key="12">
    <source>
        <dbReference type="SAM" id="MobiDB-lite"/>
    </source>
</evidence>
<keyword evidence="2" id="KW-0677">Repeat</keyword>
<comment type="similarity">
    <text evidence="1">Belongs to the TRAFAC class myosin-kinesin ATPase superfamily. Myosin family. Plant myosin class XI subfamily.</text>
</comment>
<dbReference type="Gene3D" id="6.20.240.20">
    <property type="match status" value="1"/>
</dbReference>
<feature type="compositionally biased region" description="Basic and acidic residues" evidence="12">
    <location>
        <begin position="1207"/>
        <end position="1224"/>
    </location>
</feature>
<evidence type="ECO:0008006" key="18">
    <source>
        <dbReference type="Google" id="ProtNLM"/>
    </source>
</evidence>
<dbReference type="PRINTS" id="PR00193">
    <property type="entry name" value="MYOSINHEAVY"/>
</dbReference>
<evidence type="ECO:0000259" key="15">
    <source>
        <dbReference type="PROSITE" id="PS51844"/>
    </source>
</evidence>
<dbReference type="SUPFAM" id="SSF52540">
    <property type="entry name" value="P-loop containing nucleoside triphosphate hydrolases"/>
    <property type="match status" value="2"/>
</dbReference>
<feature type="region of interest" description="Disordered" evidence="12">
    <location>
        <begin position="9"/>
        <end position="63"/>
    </location>
</feature>
<evidence type="ECO:0000256" key="1">
    <source>
        <dbReference type="ARBA" id="ARBA00008049"/>
    </source>
</evidence>
<feature type="coiled-coil region" evidence="11">
    <location>
        <begin position="993"/>
        <end position="1164"/>
    </location>
</feature>
<dbReference type="PROSITE" id="PS50096">
    <property type="entry name" value="IQ"/>
    <property type="match status" value="6"/>
</dbReference>
<keyword evidence="6 11" id="KW-0175">Coiled coil</keyword>
<dbReference type="InterPro" id="IPR008989">
    <property type="entry name" value="Myosin_S1_N"/>
</dbReference>
<dbReference type="InterPro" id="IPR037975">
    <property type="entry name" value="MyosinXI_CBD"/>
</dbReference>
<feature type="non-terminal residue" evidence="16">
    <location>
        <position position="1"/>
    </location>
</feature>
<evidence type="ECO:0000256" key="8">
    <source>
        <dbReference type="ARBA" id="ARBA00023175"/>
    </source>
</evidence>
<evidence type="ECO:0000256" key="11">
    <source>
        <dbReference type="SAM" id="Coils"/>
    </source>
</evidence>
<dbReference type="InterPro" id="IPR036961">
    <property type="entry name" value="Kinesin_motor_dom_sf"/>
</dbReference>
<dbReference type="PROSITE" id="PS51456">
    <property type="entry name" value="MYOSIN_MOTOR"/>
    <property type="match status" value="1"/>
</dbReference>
<evidence type="ECO:0000256" key="2">
    <source>
        <dbReference type="ARBA" id="ARBA00022737"/>
    </source>
</evidence>
<dbReference type="Pfam" id="PF02736">
    <property type="entry name" value="Myosin_N"/>
    <property type="match status" value="1"/>
</dbReference>
<dbReference type="FunFam" id="1.20.120.720:FF:000011">
    <property type="entry name" value="Myosin 2"/>
    <property type="match status" value="1"/>
</dbReference>
<dbReference type="InterPro" id="IPR036018">
    <property type="entry name" value="MYSc_Myo11"/>
</dbReference>
<dbReference type="PANTHER" id="PTHR13140:SF836">
    <property type="entry name" value="MYOSIN-6"/>
    <property type="match status" value="1"/>
</dbReference>
<dbReference type="GO" id="GO:0000146">
    <property type="term" value="F:microfilament motor activity"/>
    <property type="evidence" value="ECO:0007669"/>
    <property type="project" value="TreeGrafter"/>
</dbReference>
<dbReference type="CDD" id="cd23767">
    <property type="entry name" value="IQCD"/>
    <property type="match status" value="1"/>
</dbReference>
<dbReference type="GO" id="GO:0030048">
    <property type="term" value="P:actin filament-based movement"/>
    <property type="evidence" value="ECO:0007669"/>
    <property type="project" value="UniProtKB-ARBA"/>
</dbReference>
<feature type="compositionally biased region" description="Pro residues" evidence="12">
    <location>
        <begin position="31"/>
        <end position="43"/>
    </location>
</feature>
<dbReference type="SMART" id="SM00242">
    <property type="entry name" value="MYSc"/>
    <property type="match status" value="1"/>
</dbReference>
<evidence type="ECO:0000256" key="4">
    <source>
        <dbReference type="ARBA" id="ARBA00022840"/>
    </source>
</evidence>
<gene>
    <name evidence="16" type="ORF">EJB05_19201</name>
</gene>
<dbReference type="Pfam" id="PF00063">
    <property type="entry name" value="Myosin_head"/>
    <property type="match status" value="1"/>
</dbReference>
<dbReference type="Pfam" id="PF00612">
    <property type="entry name" value="IQ"/>
    <property type="match status" value="5"/>
</dbReference>
<evidence type="ECO:0000259" key="14">
    <source>
        <dbReference type="PROSITE" id="PS51456"/>
    </source>
</evidence>
<dbReference type="Proteomes" id="UP000324897">
    <property type="component" value="Chromosome 1"/>
</dbReference>
<dbReference type="GO" id="GO:0016020">
    <property type="term" value="C:membrane"/>
    <property type="evidence" value="ECO:0007669"/>
    <property type="project" value="TreeGrafter"/>
</dbReference>
<reference evidence="16 17" key="1">
    <citation type="journal article" date="2019" name="Sci. Rep.">
        <title>A high-quality genome of Eragrostis curvula grass provides insights into Poaceae evolution and supports new strategies to enhance forage quality.</title>
        <authorList>
            <person name="Carballo J."/>
            <person name="Santos B.A.C.M."/>
            <person name="Zappacosta D."/>
            <person name="Garbus I."/>
            <person name="Selva J.P."/>
            <person name="Gallo C.A."/>
            <person name="Diaz A."/>
            <person name="Albertini E."/>
            <person name="Caccamo M."/>
            <person name="Echenique V."/>
        </authorList>
    </citation>
    <scope>NUCLEOTIDE SEQUENCE [LARGE SCALE GENOMIC DNA]</scope>
    <source>
        <strain evidence="17">cv. Victoria</strain>
        <tissue evidence="16">Leaf</tissue>
    </source>
</reference>
<dbReference type="FunFam" id="1.10.10.820:FF:000001">
    <property type="entry name" value="Myosin heavy chain"/>
    <property type="match status" value="1"/>
</dbReference>
<dbReference type="GO" id="GO:0005524">
    <property type="term" value="F:ATP binding"/>
    <property type="evidence" value="ECO:0007669"/>
    <property type="project" value="UniProtKB-UniRule"/>
</dbReference>
<keyword evidence="4 10" id="KW-0067">ATP-binding</keyword>
<dbReference type="OrthoDB" id="6108017at2759"/>
<dbReference type="InterPro" id="IPR027417">
    <property type="entry name" value="P-loop_NTPase"/>
</dbReference>
<evidence type="ECO:0000256" key="9">
    <source>
        <dbReference type="ARBA" id="ARBA00023203"/>
    </source>
</evidence>
<dbReference type="CDD" id="cd15475">
    <property type="entry name" value="MyosinXI_CBD"/>
    <property type="match status" value="1"/>
</dbReference>
<keyword evidence="9 10" id="KW-0009">Actin-binding</keyword>
<dbReference type="PANTHER" id="PTHR13140">
    <property type="entry name" value="MYOSIN"/>
    <property type="match status" value="1"/>
</dbReference>
<keyword evidence="17" id="KW-1185">Reference proteome</keyword>
<accession>A0A5J9UWM5</accession>
<evidence type="ECO:0000313" key="17">
    <source>
        <dbReference type="Proteomes" id="UP000324897"/>
    </source>
</evidence>
<evidence type="ECO:0000256" key="10">
    <source>
        <dbReference type="PROSITE-ProRule" id="PRU00782"/>
    </source>
</evidence>
<evidence type="ECO:0000313" key="16">
    <source>
        <dbReference type="EMBL" id="TVU27704.1"/>
    </source>
</evidence>
<dbReference type="InterPro" id="IPR000048">
    <property type="entry name" value="IQ_motif_EF-hand-BS"/>
</dbReference>
<dbReference type="SMART" id="SM00015">
    <property type="entry name" value="IQ"/>
    <property type="match status" value="6"/>
</dbReference>
<evidence type="ECO:0000256" key="3">
    <source>
        <dbReference type="ARBA" id="ARBA00022741"/>
    </source>
</evidence>
<evidence type="ECO:0000256" key="6">
    <source>
        <dbReference type="ARBA" id="ARBA00023054"/>
    </source>
</evidence>
<dbReference type="CDD" id="cd01384">
    <property type="entry name" value="MYSc_Myo11"/>
    <property type="match status" value="1"/>
</dbReference>
<dbReference type="GO" id="GO:0016459">
    <property type="term" value="C:myosin complex"/>
    <property type="evidence" value="ECO:0007669"/>
    <property type="project" value="UniProtKB-KW"/>
</dbReference>